<gene>
    <name evidence="1" type="ORF">HMPREF9013_1304</name>
</gene>
<name>D2MPI8_9FIRM</name>
<dbReference type="AlphaFoldDB" id="D2MPI8"/>
<protein>
    <submittedName>
        <fullName evidence="1">Uncharacterized protein</fullName>
    </submittedName>
</protein>
<proteinExistence type="predicted"/>
<keyword evidence="2" id="KW-1185">Reference proteome</keyword>
<accession>D2MPI8</accession>
<dbReference type="EMBL" id="ADFR01000009">
    <property type="protein sequence ID" value="EFC05600.1"/>
    <property type="molecule type" value="Genomic_DNA"/>
</dbReference>
<dbReference type="RefSeq" id="WP_006627301.1">
    <property type="nucleotide sequence ID" value="NZ_ADFR01000009.1"/>
</dbReference>
<evidence type="ECO:0000313" key="2">
    <source>
        <dbReference type="Proteomes" id="UP000005017"/>
    </source>
</evidence>
<dbReference type="STRING" id="679192.HMPREF9013_1304"/>
<comment type="caution">
    <text evidence="1">The sequence shown here is derived from an EMBL/GenBank/DDBJ whole genome shotgun (WGS) entry which is preliminary data.</text>
</comment>
<organism evidence="1 2">
    <name type="scientific">Bulleidia extructa W1219</name>
    <dbReference type="NCBI Taxonomy" id="679192"/>
    <lineage>
        <taxon>Bacteria</taxon>
        <taxon>Bacillati</taxon>
        <taxon>Bacillota</taxon>
        <taxon>Erysipelotrichia</taxon>
        <taxon>Erysipelotrichales</taxon>
        <taxon>Erysipelotrichaceae</taxon>
        <taxon>Bulleidia</taxon>
    </lineage>
</organism>
<dbReference type="Proteomes" id="UP000005017">
    <property type="component" value="Unassembled WGS sequence"/>
</dbReference>
<evidence type="ECO:0000313" key="1">
    <source>
        <dbReference type="EMBL" id="EFC05600.1"/>
    </source>
</evidence>
<sequence>MLISCKKILGYNGRAVVCEIEGDEAFAKYACVLTTAYPSSSADIWVDLSNHLETFYQHDDFNEPFTSDLLPLVNERLQKAIETDHYQSFIEAIKKGELVDVF</sequence>
<reference evidence="2" key="1">
    <citation type="submission" date="2009-12" db="EMBL/GenBank/DDBJ databases">
        <title>Sequence of Clostridiales genomosp. BVAB3 str. UPII9-5.</title>
        <authorList>
            <person name="Madupu R."/>
            <person name="Durkin A.S."/>
            <person name="Torralba M."/>
            <person name="Methe B."/>
            <person name="Sutton G.G."/>
            <person name="Strausberg R.L."/>
            <person name="Nelson K.E."/>
        </authorList>
    </citation>
    <scope>NUCLEOTIDE SEQUENCE [LARGE SCALE GENOMIC DNA]</scope>
    <source>
        <strain evidence="2">W1219</strain>
    </source>
</reference>